<evidence type="ECO:0000313" key="10">
    <source>
        <dbReference type="EMBL" id="KAH0818365.1"/>
    </source>
</evidence>
<accession>A0A8J6HGH6</accession>
<keyword evidence="6" id="KW-0539">Nucleus</keyword>
<dbReference type="PROSITE" id="PS00282">
    <property type="entry name" value="KAZAL_1"/>
    <property type="match status" value="1"/>
</dbReference>
<name>A0A8J6HGH6_TENMO</name>
<dbReference type="SUPFAM" id="SSF100895">
    <property type="entry name" value="Kazal-type serine protease inhibitors"/>
    <property type="match status" value="1"/>
</dbReference>
<keyword evidence="4" id="KW-0067">ATP-binding</keyword>
<evidence type="ECO:0000313" key="11">
    <source>
        <dbReference type="Proteomes" id="UP000719412"/>
    </source>
</evidence>
<dbReference type="Gene3D" id="3.30.60.30">
    <property type="match status" value="1"/>
</dbReference>
<dbReference type="GO" id="GO:0008821">
    <property type="term" value="F:crossover junction DNA endonuclease activity"/>
    <property type="evidence" value="ECO:0007669"/>
    <property type="project" value="TreeGrafter"/>
</dbReference>
<gene>
    <name evidence="10" type="ORF">GEV33_004425</name>
</gene>
<dbReference type="Proteomes" id="UP000719412">
    <property type="component" value="Unassembled WGS sequence"/>
</dbReference>
<evidence type="ECO:0000259" key="9">
    <source>
        <dbReference type="PROSITE" id="PS51465"/>
    </source>
</evidence>
<sequence length="809" mass="92089">MSRRSRGRGNYAGRDAFTPFLQTISGVSIKKKFSAEPTLPSCTCMWSRRESQLSEKKRNECLSDHVETNAQAVAVARRVAARFGRALDKFDEPRSRPNMSDPITARKFDMRRFRACQEASGRQKSRPTHPYLMSEVVPDWMLASEPKSALEVDNFSKDIAAAVFTPPTGSSLRIDANFINAIMRGIVCNDGKLGIDCIDGFKLVPLTVSEKHDESFTKRNSNSKFAPSNFTLALHTRVPPRSISTCVSELATPTVNQSLSADIFRRHVPVPGKTRPNSTNMFWQTPRSLRIQQLPEKFPRRLGDNRRFGLVGSRPVHFGVHTQAADFWRRRRHLCFGITENKENERRANEIMESTYQILVGIFFADEIMQQREKKKRKRNLVVGTRNRLCLWEGYTLLLLLSNWNVLKKSITMKTTLCFLLVVAAVLTLLDHTNGEREIPCVCPRIYAPVCASNGKSYGNKCEFLCQRKSRSLDEQKSLTIVKFGACEEPPIIDELPEPVPQEVYQPVSSLNLPQSVVNKLEKEGFCLCDDVKENFEAAQAKVNICCWSSVTTAPKLKTALELCREELNWKSVTTFIPELDDLLRDEVVAGAVTELTGFPGSGKTQVCFHLSVGVSGEVVFICTNRSFSSERVKETAEKFVGDAEPIMKKIQCIEAMDIVELLASVSFLENWLSDVSVRVMRRNLCMEEKKEITEEFIRNEANTELDAIHPRFMEAQDAQVVREYEMRNYYYCEPCQLFFAPTFRALKTHFNGDMVEHRPYASCIYCQGSVYEYRLNNERKFHHNCSDYKREEDETSSEVPETVGVAQN</sequence>
<keyword evidence="2" id="KW-0547">Nucleotide-binding</keyword>
<protein>
    <recommendedName>
        <fullName evidence="7">DNA repair protein RAD51 homolog 3</fullName>
    </recommendedName>
</protein>
<dbReference type="GO" id="GO:0033063">
    <property type="term" value="C:Rad51B-Rad51C-Rad51D-XRCC2 complex"/>
    <property type="evidence" value="ECO:0007669"/>
    <property type="project" value="TreeGrafter"/>
</dbReference>
<dbReference type="Pfam" id="PF08423">
    <property type="entry name" value="Rad51"/>
    <property type="match status" value="1"/>
</dbReference>
<comment type="caution">
    <text evidence="10">The sequence shown here is derived from an EMBL/GenBank/DDBJ whole genome shotgun (WGS) entry which is preliminary data.</text>
</comment>
<dbReference type="PANTHER" id="PTHR46239:SF1">
    <property type="entry name" value="DNA REPAIR PROTEIN RAD51 HOMOLOG 3"/>
    <property type="match status" value="1"/>
</dbReference>
<dbReference type="InterPro" id="IPR013632">
    <property type="entry name" value="Rad51_C"/>
</dbReference>
<keyword evidence="3" id="KW-0227">DNA damage</keyword>
<dbReference type="SMART" id="SM00280">
    <property type="entry name" value="KAZAL"/>
    <property type="match status" value="1"/>
</dbReference>
<dbReference type="GO" id="GO:0005657">
    <property type="term" value="C:replication fork"/>
    <property type="evidence" value="ECO:0007669"/>
    <property type="project" value="TreeGrafter"/>
</dbReference>
<dbReference type="GO" id="GO:0007131">
    <property type="term" value="P:reciprocal meiotic recombination"/>
    <property type="evidence" value="ECO:0007669"/>
    <property type="project" value="TreeGrafter"/>
</dbReference>
<evidence type="ECO:0000256" key="1">
    <source>
        <dbReference type="ARBA" id="ARBA00004123"/>
    </source>
</evidence>
<dbReference type="InterPro" id="IPR002350">
    <property type="entry name" value="Kazal_dom"/>
</dbReference>
<dbReference type="GO" id="GO:0033065">
    <property type="term" value="C:Rad51C-XRCC3 complex"/>
    <property type="evidence" value="ECO:0007669"/>
    <property type="project" value="TreeGrafter"/>
</dbReference>
<dbReference type="GO" id="GO:0000707">
    <property type="term" value="P:meiotic DNA recombinase assembly"/>
    <property type="evidence" value="ECO:0007669"/>
    <property type="project" value="TreeGrafter"/>
</dbReference>
<dbReference type="SUPFAM" id="SSF52540">
    <property type="entry name" value="P-loop containing nucleoside triphosphate hydrolases"/>
    <property type="match status" value="1"/>
</dbReference>
<dbReference type="Gene3D" id="3.40.50.300">
    <property type="entry name" value="P-loop containing nucleotide triphosphate hydrolases"/>
    <property type="match status" value="1"/>
</dbReference>
<dbReference type="Pfam" id="PF00050">
    <property type="entry name" value="Kazal_1"/>
    <property type="match status" value="1"/>
</dbReference>
<comment type="subcellular location">
    <subcellularLocation>
        <location evidence="1">Nucleus</location>
    </subcellularLocation>
</comment>
<dbReference type="InterPro" id="IPR052093">
    <property type="entry name" value="HR_Repair_Mediator"/>
</dbReference>
<feature type="domain" description="RecA family profile 1" evidence="8">
    <location>
        <begin position="569"/>
        <end position="666"/>
    </location>
</feature>
<evidence type="ECO:0000256" key="5">
    <source>
        <dbReference type="ARBA" id="ARBA00023204"/>
    </source>
</evidence>
<dbReference type="GO" id="GO:0000400">
    <property type="term" value="F:four-way junction DNA binding"/>
    <property type="evidence" value="ECO:0007669"/>
    <property type="project" value="TreeGrafter"/>
</dbReference>
<evidence type="ECO:0000256" key="2">
    <source>
        <dbReference type="ARBA" id="ARBA00022741"/>
    </source>
</evidence>
<dbReference type="PROSITE" id="PS50162">
    <property type="entry name" value="RECA_2"/>
    <property type="match status" value="1"/>
</dbReference>
<dbReference type="GO" id="GO:0005524">
    <property type="term" value="F:ATP binding"/>
    <property type="evidence" value="ECO:0007669"/>
    <property type="project" value="UniProtKB-KW"/>
</dbReference>
<dbReference type="InterPro" id="IPR027417">
    <property type="entry name" value="P-loop_NTPase"/>
</dbReference>
<evidence type="ECO:0000259" key="8">
    <source>
        <dbReference type="PROSITE" id="PS50162"/>
    </source>
</evidence>
<dbReference type="CDD" id="cd00104">
    <property type="entry name" value="KAZAL_FS"/>
    <property type="match status" value="1"/>
</dbReference>
<dbReference type="EMBL" id="JABDTM020017819">
    <property type="protein sequence ID" value="KAH0818365.1"/>
    <property type="molecule type" value="Genomic_DNA"/>
</dbReference>
<dbReference type="GO" id="GO:0140664">
    <property type="term" value="F:ATP-dependent DNA damage sensor activity"/>
    <property type="evidence" value="ECO:0007669"/>
    <property type="project" value="InterPro"/>
</dbReference>
<organism evidence="10 11">
    <name type="scientific">Tenebrio molitor</name>
    <name type="common">Yellow mealworm beetle</name>
    <dbReference type="NCBI Taxonomy" id="7067"/>
    <lineage>
        <taxon>Eukaryota</taxon>
        <taxon>Metazoa</taxon>
        <taxon>Ecdysozoa</taxon>
        <taxon>Arthropoda</taxon>
        <taxon>Hexapoda</taxon>
        <taxon>Insecta</taxon>
        <taxon>Pterygota</taxon>
        <taxon>Neoptera</taxon>
        <taxon>Endopterygota</taxon>
        <taxon>Coleoptera</taxon>
        <taxon>Polyphaga</taxon>
        <taxon>Cucujiformia</taxon>
        <taxon>Tenebrionidae</taxon>
        <taxon>Tenebrio</taxon>
    </lineage>
</organism>
<keyword evidence="11" id="KW-1185">Reference proteome</keyword>
<evidence type="ECO:0000256" key="6">
    <source>
        <dbReference type="ARBA" id="ARBA00023242"/>
    </source>
</evidence>
<reference evidence="10" key="1">
    <citation type="journal article" date="2020" name="J Insects Food Feed">
        <title>The yellow mealworm (Tenebrio molitor) genome: a resource for the emerging insects as food and feed industry.</title>
        <authorList>
            <person name="Eriksson T."/>
            <person name="Andere A."/>
            <person name="Kelstrup H."/>
            <person name="Emery V."/>
            <person name="Picard C."/>
        </authorList>
    </citation>
    <scope>NUCLEOTIDE SEQUENCE</scope>
    <source>
        <strain evidence="10">Stoneville</strain>
        <tissue evidence="10">Whole head</tissue>
    </source>
</reference>
<proteinExistence type="predicted"/>
<reference evidence="10" key="2">
    <citation type="submission" date="2021-08" db="EMBL/GenBank/DDBJ databases">
        <authorList>
            <person name="Eriksson T."/>
        </authorList>
    </citation>
    <scope>NUCLEOTIDE SEQUENCE</scope>
    <source>
        <strain evidence="10">Stoneville</strain>
        <tissue evidence="10">Whole head</tissue>
    </source>
</reference>
<dbReference type="InterPro" id="IPR020588">
    <property type="entry name" value="RecA_ATP-bd"/>
</dbReference>
<keyword evidence="5" id="KW-0234">DNA repair</keyword>
<dbReference type="PANTHER" id="PTHR46239">
    <property type="entry name" value="DNA REPAIR PROTEIN RAD51 HOMOLOG 3 RAD51C"/>
    <property type="match status" value="1"/>
</dbReference>
<dbReference type="InterPro" id="IPR036058">
    <property type="entry name" value="Kazal_dom_sf"/>
</dbReference>
<evidence type="ECO:0000256" key="3">
    <source>
        <dbReference type="ARBA" id="ARBA00022763"/>
    </source>
</evidence>
<evidence type="ECO:0000256" key="7">
    <source>
        <dbReference type="ARBA" id="ARBA00040674"/>
    </source>
</evidence>
<dbReference type="AlphaFoldDB" id="A0A8J6HGH6"/>
<dbReference type="PROSITE" id="PS51465">
    <property type="entry name" value="KAZAL_2"/>
    <property type="match status" value="1"/>
</dbReference>
<evidence type="ECO:0000256" key="4">
    <source>
        <dbReference type="ARBA" id="ARBA00022840"/>
    </source>
</evidence>
<feature type="domain" description="Kazal-like" evidence="9">
    <location>
        <begin position="435"/>
        <end position="489"/>
    </location>
</feature>